<evidence type="ECO:0000256" key="6">
    <source>
        <dbReference type="RuleBase" id="RU362028"/>
    </source>
</evidence>
<dbReference type="GO" id="GO:0003723">
    <property type="term" value="F:RNA binding"/>
    <property type="evidence" value="ECO:0007669"/>
    <property type="project" value="UniProtKB-KW"/>
</dbReference>
<keyword evidence="9" id="KW-1185">Reference proteome</keyword>
<proteinExistence type="inferred from homology"/>
<dbReference type="AlphaFoldDB" id="B9D229"/>
<dbReference type="Pfam" id="PF00849">
    <property type="entry name" value="PseudoU_synth_2"/>
    <property type="match status" value="1"/>
</dbReference>
<dbReference type="CDD" id="cd00165">
    <property type="entry name" value="S4"/>
    <property type="match status" value="1"/>
</dbReference>
<dbReference type="PROSITE" id="PS01129">
    <property type="entry name" value="PSI_RLU"/>
    <property type="match status" value="1"/>
</dbReference>
<dbReference type="STRING" id="553218.CAMRE0001_0905"/>
<dbReference type="InterPro" id="IPR020103">
    <property type="entry name" value="PsdUridine_synth_cat_dom_sf"/>
</dbReference>
<keyword evidence="3 6" id="KW-0413">Isomerase</keyword>
<evidence type="ECO:0000313" key="9">
    <source>
        <dbReference type="Proteomes" id="UP000003082"/>
    </source>
</evidence>
<reference evidence="8 9" key="1">
    <citation type="submission" date="2008-08" db="EMBL/GenBank/DDBJ databases">
        <authorList>
            <person name="Madupu R."/>
            <person name="Durkin A.S."/>
            <person name="Torralba M."/>
            <person name="Methe B."/>
            <person name="Sutton G.G."/>
            <person name="Strausberg R.L."/>
            <person name="Nelson K.E."/>
        </authorList>
    </citation>
    <scope>NUCLEOTIDE SEQUENCE [LARGE SCALE GENOMIC DNA]</scope>
    <source>
        <strain evidence="8 9">RM3267</strain>
    </source>
</reference>
<dbReference type="EMBL" id="ACFU01000011">
    <property type="protein sequence ID" value="EEF13948.1"/>
    <property type="molecule type" value="Genomic_DNA"/>
</dbReference>
<evidence type="ECO:0000259" key="7">
    <source>
        <dbReference type="SMART" id="SM00363"/>
    </source>
</evidence>
<gene>
    <name evidence="8" type="ORF">CAMRE0001_0905</name>
</gene>
<comment type="catalytic activity">
    <reaction evidence="1 6">
        <text>a uridine in RNA = a pseudouridine in RNA</text>
        <dbReference type="Rhea" id="RHEA:48348"/>
        <dbReference type="Rhea" id="RHEA-COMP:12068"/>
        <dbReference type="Rhea" id="RHEA-COMP:12069"/>
        <dbReference type="ChEBI" id="CHEBI:65314"/>
        <dbReference type="ChEBI" id="CHEBI:65315"/>
    </reaction>
</comment>
<dbReference type="InterPro" id="IPR006145">
    <property type="entry name" value="PsdUridine_synth_RsuA/RluA"/>
</dbReference>
<feature type="active site" evidence="4">
    <location>
        <position position="154"/>
    </location>
</feature>
<dbReference type="InterPro" id="IPR050188">
    <property type="entry name" value="RluA_PseudoU_synthase"/>
</dbReference>
<dbReference type="InterPro" id="IPR006224">
    <property type="entry name" value="PsdUridine_synth_RluA-like_CS"/>
</dbReference>
<dbReference type="CDD" id="cd02869">
    <property type="entry name" value="PseudoU_synth_RluA_like"/>
    <property type="match status" value="1"/>
</dbReference>
<evidence type="ECO:0000256" key="1">
    <source>
        <dbReference type="ARBA" id="ARBA00000073"/>
    </source>
</evidence>
<comment type="caution">
    <text evidence="8">The sequence shown here is derived from an EMBL/GenBank/DDBJ whole genome shotgun (WGS) entry which is preliminary data.</text>
</comment>
<dbReference type="Gene3D" id="3.10.290.10">
    <property type="entry name" value="RNA-binding S4 domain"/>
    <property type="match status" value="1"/>
</dbReference>
<dbReference type="SUPFAM" id="SSF55120">
    <property type="entry name" value="Pseudouridine synthase"/>
    <property type="match status" value="1"/>
</dbReference>
<organism evidence="8 9">
    <name type="scientific">Campylobacter rectus RM3267</name>
    <dbReference type="NCBI Taxonomy" id="553218"/>
    <lineage>
        <taxon>Bacteria</taxon>
        <taxon>Pseudomonadati</taxon>
        <taxon>Campylobacterota</taxon>
        <taxon>Epsilonproteobacteria</taxon>
        <taxon>Campylobacterales</taxon>
        <taxon>Campylobacteraceae</taxon>
        <taxon>Campylobacter</taxon>
    </lineage>
</organism>
<dbReference type="PANTHER" id="PTHR21600">
    <property type="entry name" value="MITOCHONDRIAL RNA PSEUDOURIDINE SYNTHASE"/>
    <property type="match status" value="1"/>
</dbReference>
<dbReference type="InterPro" id="IPR006225">
    <property type="entry name" value="PsdUridine_synth_RluC/D"/>
</dbReference>
<dbReference type="InterPro" id="IPR036986">
    <property type="entry name" value="S4_RNA-bd_sf"/>
</dbReference>
<keyword evidence="5" id="KW-0694">RNA-binding</keyword>
<dbReference type="PROSITE" id="PS50889">
    <property type="entry name" value="S4"/>
    <property type="match status" value="1"/>
</dbReference>
<dbReference type="Pfam" id="PF01479">
    <property type="entry name" value="S4"/>
    <property type="match status" value="1"/>
</dbReference>
<protein>
    <recommendedName>
        <fullName evidence="6">Pseudouridine synthase</fullName>
        <ecNumber evidence="6">5.4.99.-</ecNumber>
    </recommendedName>
</protein>
<feature type="domain" description="RNA-binding S4" evidence="7">
    <location>
        <begin position="30"/>
        <end position="93"/>
    </location>
</feature>
<dbReference type="Gene3D" id="3.30.2350.10">
    <property type="entry name" value="Pseudouridine synthase"/>
    <property type="match status" value="1"/>
</dbReference>
<accession>B9D229</accession>
<comment type="function">
    <text evidence="6">Responsible for synthesis of pseudouridine from uracil.</text>
</comment>
<dbReference type="GO" id="GO:0120159">
    <property type="term" value="F:rRNA pseudouridine synthase activity"/>
    <property type="evidence" value="ECO:0007669"/>
    <property type="project" value="UniProtKB-ARBA"/>
</dbReference>
<dbReference type="PANTHER" id="PTHR21600:SF44">
    <property type="entry name" value="RIBOSOMAL LARGE SUBUNIT PSEUDOURIDINE SYNTHASE D"/>
    <property type="match status" value="1"/>
</dbReference>
<comment type="similarity">
    <text evidence="2 6">Belongs to the pseudouridine synthase RluA family.</text>
</comment>
<evidence type="ECO:0000256" key="4">
    <source>
        <dbReference type="PIRSR" id="PIRSR606225-1"/>
    </source>
</evidence>
<dbReference type="EC" id="5.4.99.-" evidence="6"/>
<evidence type="ECO:0000256" key="2">
    <source>
        <dbReference type="ARBA" id="ARBA00010876"/>
    </source>
</evidence>
<evidence type="ECO:0000256" key="3">
    <source>
        <dbReference type="ARBA" id="ARBA00023235"/>
    </source>
</evidence>
<name>B9D229_CAMRE</name>
<dbReference type="SUPFAM" id="SSF55174">
    <property type="entry name" value="Alpha-L RNA-binding motif"/>
    <property type="match status" value="1"/>
</dbReference>
<evidence type="ECO:0000313" key="8">
    <source>
        <dbReference type="EMBL" id="EEF13948.1"/>
    </source>
</evidence>
<dbReference type="Proteomes" id="UP000003082">
    <property type="component" value="Unassembled WGS sequence"/>
</dbReference>
<dbReference type="SMART" id="SM00363">
    <property type="entry name" value="S4"/>
    <property type="match status" value="1"/>
</dbReference>
<dbReference type="eggNOG" id="COG0564">
    <property type="taxonomic scope" value="Bacteria"/>
</dbReference>
<dbReference type="InterPro" id="IPR002942">
    <property type="entry name" value="S4_RNA-bd"/>
</dbReference>
<dbReference type="NCBIfam" id="TIGR00005">
    <property type="entry name" value="rluA_subfam"/>
    <property type="match status" value="1"/>
</dbReference>
<sequence>MPFLGDYSILKETNLKMTEKEIKICESAQARADAFLAAELNVARNQALNLIKSGLVSLNGKPLTKPSAKLNLGDVLRIKFEQSEQNAAKFEAEFEVPIIYEDEDLLVLNKPANLVVHPAPSVKEPTLVDWLGAKGFLLSNLSGQSRAGIVHRLDKGTSGAIVVAKNNAAHAALSSQLSDKSMGRIYLALTDLPLKQNCTVWRAIGRNPANRLKKAIVPDGRAAKSAFANLLFSEFDGPAQSKNAGVNLIAAKLFTGRTHQIRVHLASLNRHILGDALYGFKSEKDKIARVMLHAYGLYFTHPRTGGQMSFVAPIRDDFSEILLSKFSKENIDEKIDFMGLSELFSHCDEWMRII</sequence>
<evidence type="ECO:0000256" key="5">
    <source>
        <dbReference type="PROSITE-ProRule" id="PRU00182"/>
    </source>
</evidence>
<dbReference type="GO" id="GO:0000455">
    <property type="term" value="P:enzyme-directed rRNA pseudouridine synthesis"/>
    <property type="evidence" value="ECO:0007669"/>
    <property type="project" value="UniProtKB-ARBA"/>
</dbReference>